<proteinExistence type="predicted"/>
<evidence type="ECO:0000313" key="3">
    <source>
        <dbReference type="Proteomes" id="UP000199586"/>
    </source>
</evidence>
<evidence type="ECO:0000259" key="1">
    <source>
        <dbReference type="Pfam" id="PF01551"/>
    </source>
</evidence>
<feature type="domain" description="M23ase beta-sheet core" evidence="1">
    <location>
        <begin position="79"/>
        <end position="186"/>
    </location>
</feature>
<dbReference type="STRING" id="634430.SAMN04488241_104249"/>
<dbReference type="PANTHER" id="PTHR21666">
    <property type="entry name" value="PEPTIDASE-RELATED"/>
    <property type="match status" value="1"/>
</dbReference>
<dbReference type="Gene3D" id="2.70.70.10">
    <property type="entry name" value="Glucose Permease (Domain IIA)"/>
    <property type="match status" value="1"/>
</dbReference>
<dbReference type="RefSeq" id="WP_093332767.1">
    <property type="nucleotide sequence ID" value="NZ_FOXP01000004.1"/>
</dbReference>
<dbReference type="PANTHER" id="PTHR21666:SF268">
    <property type="entry name" value="PEPTIDASE M23 DOMAIN-CONTAINING PROTEIN"/>
    <property type="match status" value="1"/>
</dbReference>
<dbReference type="Proteomes" id="UP000199586">
    <property type="component" value="Unassembled WGS sequence"/>
</dbReference>
<organism evidence="2 3">
    <name type="scientific">Sphingomonas rubra</name>
    <dbReference type="NCBI Taxonomy" id="634430"/>
    <lineage>
        <taxon>Bacteria</taxon>
        <taxon>Pseudomonadati</taxon>
        <taxon>Pseudomonadota</taxon>
        <taxon>Alphaproteobacteria</taxon>
        <taxon>Sphingomonadales</taxon>
        <taxon>Sphingomonadaceae</taxon>
        <taxon>Sphingomonas</taxon>
    </lineage>
</organism>
<gene>
    <name evidence="2" type="ORF">SAMN04488241_104249</name>
</gene>
<accession>A0A1I5RZX2</accession>
<dbReference type="Pfam" id="PF01551">
    <property type="entry name" value="Peptidase_M23"/>
    <property type="match status" value="1"/>
</dbReference>
<keyword evidence="3" id="KW-1185">Reference proteome</keyword>
<dbReference type="OrthoDB" id="9800107at2"/>
<dbReference type="InterPro" id="IPR011055">
    <property type="entry name" value="Dup_hybrid_motif"/>
</dbReference>
<evidence type="ECO:0000313" key="2">
    <source>
        <dbReference type="EMBL" id="SFP63954.1"/>
    </source>
</evidence>
<name>A0A1I5RZX2_9SPHN</name>
<dbReference type="InterPro" id="IPR050570">
    <property type="entry name" value="Cell_wall_metabolism_enzyme"/>
</dbReference>
<dbReference type="EMBL" id="FOXP01000004">
    <property type="protein sequence ID" value="SFP63954.1"/>
    <property type="molecule type" value="Genomic_DNA"/>
</dbReference>
<protein>
    <submittedName>
        <fullName evidence="2">Peptidase family M23</fullName>
    </submittedName>
</protein>
<sequence>MTRLGWIIFGIILVAAGLFASMLSFGPTSPVGISPRMADALPFARERPGPGMLVIPVAGYPQGALRSSWGEARDGGERGHHGIDLMAAAGTSVVAAAGGRVEKLFESGDGGTTLYVRSPDAAWSYYYAHLAGYAPGVREGARVRAGDPIGYVGDSGNAGPGNTHLHFGVSRMRAGERWWQGEAVDPYPLLAGTAAGR</sequence>
<dbReference type="SUPFAM" id="SSF51261">
    <property type="entry name" value="Duplicated hybrid motif"/>
    <property type="match status" value="1"/>
</dbReference>
<dbReference type="InterPro" id="IPR016047">
    <property type="entry name" value="M23ase_b-sheet_dom"/>
</dbReference>
<dbReference type="AlphaFoldDB" id="A0A1I5RZX2"/>
<reference evidence="3" key="1">
    <citation type="submission" date="2016-10" db="EMBL/GenBank/DDBJ databases">
        <authorList>
            <person name="Varghese N."/>
            <person name="Submissions S."/>
        </authorList>
    </citation>
    <scope>NUCLEOTIDE SEQUENCE [LARGE SCALE GENOMIC DNA]</scope>
    <source>
        <strain evidence="3">CGMCC 1.9113</strain>
    </source>
</reference>
<dbReference type="GO" id="GO:0004222">
    <property type="term" value="F:metalloendopeptidase activity"/>
    <property type="evidence" value="ECO:0007669"/>
    <property type="project" value="TreeGrafter"/>
</dbReference>
<dbReference type="CDD" id="cd12797">
    <property type="entry name" value="M23_peptidase"/>
    <property type="match status" value="1"/>
</dbReference>